<dbReference type="EMBL" id="JAUSUD010000010">
    <property type="protein sequence ID" value="MDQ0231110.1"/>
    <property type="molecule type" value="Genomic_DNA"/>
</dbReference>
<organism evidence="1 2">
    <name type="scientific">Metabacillus malikii</name>
    <dbReference type="NCBI Taxonomy" id="1504265"/>
    <lineage>
        <taxon>Bacteria</taxon>
        <taxon>Bacillati</taxon>
        <taxon>Bacillota</taxon>
        <taxon>Bacilli</taxon>
        <taxon>Bacillales</taxon>
        <taxon>Bacillaceae</taxon>
        <taxon>Metabacillus</taxon>
    </lineage>
</organism>
<gene>
    <name evidence="1" type="ORF">J2S19_002372</name>
</gene>
<proteinExistence type="predicted"/>
<dbReference type="Proteomes" id="UP001234495">
    <property type="component" value="Unassembled WGS sequence"/>
</dbReference>
<evidence type="ECO:0000313" key="1">
    <source>
        <dbReference type="EMBL" id="MDQ0231110.1"/>
    </source>
</evidence>
<reference evidence="1 2" key="1">
    <citation type="submission" date="2023-07" db="EMBL/GenBank/DDBJ databases">
        <title>Genomic Encyclopedia of Type Strains, Phase IV (KMG-IV): sequencing the most valuable type-strain genomes for metagenomic binning, comparative biology and taxonomic classification.</title>
        <authorList>
            <person name="Goeker M."/>
        </authorList>
    </citation>
    <scope>NUCLEOTIDE SEQUENCE [LARGE SCALE GENOMIC DNA]</scope>
    <source>
        <strain evidence="1 2">DSM 29005</strain>
    </source>
</reference>
<evidence type="ECO:0000313" key="2">
    <source>
        <dbReference type="Proteomes" id="UP001234495"/>
    </source>
</evidence>
<keyword evidence="2" id="KW-1185">Reference proteome</keyword>
<accession>A0ABT9ZIQ4</accession>
<name>A0ABT9ZIQ4_9BACI</name>
<comment type="caution">
    <text evidence="1">The sequence shown here is derived from an EMBL/GenBank/DDBJ whole genome shotgun (WGS) entry which is preliminary data.</text>
</comment>
<sequence length="35" mass="4081">MNQIEMSFIAGMKTKILDGADRNVLHRWNEDQNFG</sequence>
<protein>
    <submittedName>
        <fullName evidence="1">Uncharacterized protein</fullName>
    </submittedName>
</protein>